<dbReference type="AlphaFoldDB" id="A0A0W1AK65"/>
<reference evidence="1 2" key="1">
    <citation type="submission" date="2015-11" db="EMBL/GenBank/DDBJ databases">
        <title>Genomic analysis of 38 Legionella species identifies large and diverse effector repertoires.</title>
        <authorList>
            <person name="Burstein D."/>
            <person name="Amaro F."/>
            <person name="Zusman T."/>
            <person name="Lifshitz Z."/>
            <person name="Cohen O."/>
            <person name="Gilbert J.A."/>
            <person name="Pupko T."/>
            <person name="Shuman H.A."/>
            <person name="Segal G."/>
        </authorList>
    </citation>
    <scope>NUCLEOTIDE SEQUENCE [LARGE SCALE GENOMIC DNA]</scope>
    <source>
        <strain evidence="1 2">ATCC 51914</strain>
    </source>
</reference>
<sequence>MKLILACDSYGVKITILLTDDASLTTNVTINGLKESYVPDPMENFRIKAYKLTLK</sequence>
<evidence type="ECO:0000313" key="2">
    <source>
        <dbReference type="Proteomes" id="UP000054729"/>
    </source>
</evidence>
<evidence type="ECO:0000313" key="1">
    <source>
        <dbReference type="EMBL" id="KTD81754.1"/>
    </source>
</evidence>
<dbReference type="Proteomes" id="UP000054729">
    <property type="component" value="Unassembled WGS sequence"/>
</dbReference>
<dbReference type="PATRIC" id="fig|66969.6.peg.1099"/>
<gene>
    <name evidence="1" type="ORF">Lwal_1006</name>
</gene>
<accession>A0A0W1AK65</accession>
<dbReference type="EMBL" id="LNZB01000020">
    <property type="protein sequence ID" value="KTD81754.1"/>
    <property type="molecule type" value="Genomic_DNA"/>
</dbReference>
<comment type="caution">
    <text evidence="1">The sequence shown here is derived from an EMBL/GenBank/DDBJ whole genome shotgun (WGS) entry which is preliminary data.</text>
</comment>
<dbReference type="STRING" id="66969.Lwal_1006"/>
<organism evidence="1 2">
    <name type="scientific">Legionella waltersii</name>
    <dbReference type="NCBI Taxonomy" id="66969"/>
    <lineage>
        <taxon>Bacteria</taxon>
        <taxon>Pseudomonadati</taxon>
        <taxon>Pseudomonadota</taxon>
        <taxon>Gammaproteobacteria</taxon>
        <taxon>Legionellales</taxon>
        <taxon>Legionellaceae</taxon>
        <taxon>Legionella</taxon>
    </lineage>
</organism>
<protein>
    <submittedName>
        <fullName evidence="1">Uncharacterized protein</fullName>
    </submittedName>
</protein>
<proteinExistence type="predicted"/>
<dbReference type="RefSeq" id="WP_157066266.1">
    <property type="nucleotide sequence ID" value="NZ_CAAAIQ010000031.1"/>
</dbReference>
<name>A0A0W1AK65_9GAMM</name>
<keyword evidence="2" id="KW-1185">Reference proteome</keyword>